<keyword evidence="2" id="KW-0548">Nucleotidyltransferase</keyword>
<dbReference type="EMBL" id="BGPR01004281">
    <property type="protein sequence ID" value="GBM97952.1"/>
    <property type="molecule type" value="Genomic_DNA"/>
</dbReference>
<evidence type="ECO:0000256" key="5">
    <source>
        <dbReference type="ARBA" id="ARBA00022918"/>
    </source>
</evidence>
<dbReference type="InterPro" id="IPR056924">
    <property type="entry name" value="SH3_Tf2-1"/>
</dbReference>
<keyword evidence="5" id="KW-0695">RNA-directed DNA polymerase</keyword>
<dbReference type="PROSITE" id="PS50878">
    <property type="entry name" value="RT_POL"/>
    <property type="match status" value="1"/>
</dbReference>
<keyword evidence="3" id="KW-0540">Nuclease</keyword>
<dbReference type="Proteomes" id="UP000499080">
    <property type="component" value="Unassembled WGS sequence"/>
</dbReference>
<reference evidence="8 9" key="1">
    <citation type="journal article" date="2019" name="Sci. Rep.">
        <title>Orb-weaving spider Araneus ventricosus genome elucidates the spidroin gene catalogue.</title>
        <authorList>
            <person name="Kono N."/>
            <person name="Nakamura H."/>
            <person name="Ohtoshi R."/>
            <person name="Moran D.A.P."/>
            <person name="Shinohara A."/>
            <person name="Yoshida Y."/>
            <person name="Fujiwara M."/>
            <person name="Mori M."/>
            <person name="Tomita M."/>
            <person name="Arakawa K."/>
        </authorList>
    </citation>
    <scope>NUCLEOTIDE SEQUENCE [LARGE SCALE GENOMIC DNA]</scope>
</reference>
<dbReference type="Gene3D" id="3.30.420.10">
    <property type="entry name" value="Ribonuclease H-like superfamily/Ribonuclease H"/>
    <property type="match status" value="1"/>
</dbReference>
<comment type="caution">
    <text evidence="8">The sequence shown here is derived from an EMBL/GenBank/DDBJ whole genome shotgun (WGS) entry which is preliminary data.</text>
</comment>
<dbReference type="EC" id="2.7.7.49" evidence="1"/>
<keyword evidence="2" id="KW-0808">Transferase</keyword>
<proteinExistence type="predicted"/>
<dbReference type="FunFam" id="3.10.20.370:FF:000001">
    <property type="entry name" value="Retrovirus-related Pol polyprotein from transposon 17.6-like protein"/>
    <property type="match status" value="1"/>
</dbReference>
<dbReference type="AlphaFoldDB" id="A0A4Y2K9H0"/>
<dbReference type="InterPro" id="IPR050951">
    <property type="entry name" value="Retrovirus_Pol_polyprotein"/>
</dbReference>
<dbReference type="Gene3D" id="3.10.10.10">
    <property type="entry name" value="HIV Type 1 Reverse Transcriptase, subunit A, domain 1"/>
    <property type="match status" value="1"/>
</dbReference>
<gene>
    <name evidence="8" type="primary">pol_4327</name>
    <name evidence="8" type="ORF">AVEN_42499_1</name>
</gene>
<evidence type="ECO:0000256" key="3">
    <source>
        <dbReference type="ARBA" id="ARBA00022722"/>
    </source>
</evidence>
<protein>
    <recommendedName>
        <fullName evidence="1">RNA-directed DNA polymerase</fullName>
        <ecNumber evidence="1">2.7.7.49</ecNumber>
    </recommendedName>
</protein>
<evidence type="ECO:0000256" key="4">
    <source>
        <dbReference type="ARBA" id="ARBA00022759"/>
    </source>
</evidence>
<evidence type="ECO:0000256" key="6">
    <source>
        <dbReference type="ARBA" id="ARBA00023268"/>
    </source>
</evidence>
<dbReference type="PANTHER" id="PTHR37984">
    <property type="entry name" value="PROTEIN CBG26694"/>
    <property type="match status" value="1"/>
</dbReference>
<feature type="domain" description="Reverse transcriptase" evidence="7">
    <location>
        <begin position="317"/>
        <end position="495"/>
    </location>
</feature>
<dbReference type="SUPFAM" id="SSF56672">
    <property type="entry name" value="DNA/RNA polymerases"/>
    <property type="match status" value="1"/>
</dbReference>
<dbReference type="InterPro" id="IPR043502">
    <property type="entry name" value="DNA/RNA_pol_sf"/>
</dbReference>
<keyword evidence="4" id="KW-0255">Endonuclease</keyword>
<dbReference type="Gene3D" id="3.10.20.370">
    <property type="match status" value="1"/>
</dbReference>
<dbReference type="CDD" id="cd09274">
    <property type="entry name" value="RNase_HI_RT_Ty3"/>
    <property type="match status" value="1"/>
</dbReference>
<dbReference type="Pfam" id="PF24626">
    <property type="entry name" value="SH3_Tf2-1"/>
    <property type="match status" value="1"/>
</dbReference>
<organism evidence="8 9">
    <name type="scientific">Araneus ventricosus</name>
    <name type="common">Orbweaver spider</name>
    <name type="synonym">Epeira ventricosa</name>
    <dbReference type="NCBI Taxonomy" id="182803"/>
    <lineage>
        <taxon>Eukaryota</taxon>
        <taxon>Metazoa</taxon>
        <taxon>Ecdysozoa</taxon>
        <taxon>Arthropoda</taxon>
        <taxon>Chelicerata</taxon>
        <taxon>Arachnida</taxon>
        <taxon>Araneae</taxon>
        <taxon>Araneomorphae</taxon>
        <taxon>Entelegynae</taxon>
        <taxon>Araneoidea</taxon>
        <taxon>Araneidae</taxon>
        <taxon>Araneus</taxon>
    </lineage>
</organism>
<dbReference type="OrthoDB" id="6430750at2759"/>
<dbReference type="InterPro" id="IPR000477">
    <property type="entry name" value="RT_dom"/>
</dbReference>
<dbReference type="InterPro" id="IPR036397">
    <property type="entry name" value="RNaseH_sf"/>
</dbReference>
<accession>A0A4Y2K9H0</accession>
<keyword evidence="6" id="KW-0511">Multifunctional enzyme</keyword>
<evidence type="ECO:0000256" key="2">
    <source>
        <dbReference type="ARBA" id="ARBA00022695"/>
    </source>
</evidence>
<evidence type="ECO:0000313" key="8">
    <source>
        <dbReference type="EMBL" id="GBM97952.1"/>
    </source>
</evidence>
<dbReference type="InterPro" id="IPR043128">
    <property type="entry name" value="Rev_trsase/Diguanyl_cyclase"/>
</dbReference>
<dbReference type="InterPro" id="IPR041577">
    <property type="entry name" value="RT_RNaseH_2"/>
</dbReference>
<name>A0A4Y2K9H0_ARAVE</name>
<sequence length="668" mass="76792">MSELTQGFLQKFGVKVVHSSIYHPQSNPVERFHRTVKRILRVLCLEAGSDWEQAIYPALFSLRTVVHESTGFAPAELVHGKNLRTPLTLLYEKWMDQENEGSHVTEYIYSLINRLKRCQDLAVSQMEQSQQKNKVWYDKKAVKREIREGDLVLVFATCRANKLSPHWMRPGKVVSKLSDTNYVIELPGKVQKSRVYHINMLKPYYKRADQVNFLLEEDDAMNNEEMEIPYIDTRPNDFNVDEIIFENNLGDKLDNEEIYQLKEVICTHQNCFSNVPGKTDIVTHDIELTKDDPVLCKPYRNSPRQNEILKTEIQKMLAMKVIEVGFSDYASPMILIEAPGRDPRPCIDYRKLNQITKTKFFPLPNIEERIETISSASYITTLDLSRGYWQIPLSPNAQRYAAFVTSFGTYKPLRMPFGLKNAPYEFSRMISQILEGCEEFAVPYLDDIAIYSRSFKEHIKHVRIVLRRIQHAGLTIKLSKCKFAQGEVKYLGHVVGQGRRKPSELKIEAIQNFPRPSTKTDIRAFLGLAGYYSKYIPMFSSLAAPLTDALKGKNRKVSAVWTEHCEEAFLSLKKALISFPVLYAPDYRQEFILQTDSSDRGMGAVLSQIGVDGNEHPIVYLSKKFSGVERNYGVSEKECAAIIYAIQKLRHYLDGQPFTIETDHNPLV</sequence>
<dbReference type="GO" id="GO:0004519">
    <property type="term" value="F:endonuclease activity"/>
    <property type="evidence" value="ECO:0007669"/>
    <property type="project" value="UniProtKB-KW"/>
</dbReference>
<evidence type="ECO:0000256" key="1">
    <source>
        <dbReference type="ARBA" id="ARBA00012493"/>
    </source>
</evidence>
<dbReference type="InterPro" id="IPR012337">
    <property type="entry name" value="RNaseH-like_sf"/>
</dbReference>
<evidence type="ECO:0000313" key="9">
    <source>
        <dbReference type="Proteomes" id="UP000499080"/>
    </source>
</evidence>
<keyword evidence="4" id="KW-0378">Hydrolase</keyword>
<dbReference type="CDD" id="cd01647">
    <property type="entry name" value="RT_LTR"/>
    <property type="match status" value="1"/>
</dbReference>
<dbReference type="FunFam" id="3.30.70.270:FF:000020">
    <property type="entry name" value="Transposon Tf2-6 polyprotein-like Protein"/>
    <property type="match status" value="1"/>
</dbReference>
<dbReference type="GO" id="GO:0003676">
    <property type="term" value="F:nucleic acid binding"/>
    <property type="evidence" value="ECO:0007669"/>
    <property type="project" value="InterPro"/>
</dbReference>
<dbReference type="PANTHER" id="PTHR37984:SF5">
    <property type="entry name" value="PROTEIN NYNRIN-LIKE"/>
    <property type="match status" value="1"/>
</dbReference>
<dbReference type="Gene3D" id="3.30.70.270">
    <property type="match status" value="2"/>
</dbReference>
<dbReference type="GO" id="GO:0003964">
    <property type="term" value="F:RNA-directed DNA polymerase activity"/>
    <property type="evidence" value="ECO:0007669"/>
    <property type="project" value="UniProtKB-KW"/>
</dbReference>
<dbReference type="Pfam" id="PF17919">
    <property type="entry name" value="RT_RNaseH_2"/>
    <property type="match status" value="1"/>
</dbReference>
<evidence type="ECO:0000259" key="7">
    <source>
        <dbReference type="PROSITE" id="PS50878"/>
    </source>
</evidence>
<dbReference type="SUPFAM" id="SSF53098">
    <property type="entry name" value="Ribonuclease H-like"/>
    <property type="match status" value="1"/>
</dbReference>
<keyword evidence="9" id="KW-1185">Reference proteome</keyword>
<dbReference type="GO" id="GO:0042575">
    <property type="term" value="C:DNA polymerase complex"/>
    <property type="evidence" value="ECO:0007669"/>
    <property type="project" value="UniProtKB-ARBA"/>
</dbReference>
<dbReference type="Pfam" id="PF00078">
    <property type="entry name" value="RVT_1"/>
    <property type="match status" value="1"/>
</dbReference>